<dbReference type="AlphaFoldDB" id="A0A853F2L9"/>
<proteinExistence type="predicted"/>
<protein>
    <submittedName>
        <fullName evidence="1">Uncharacterized protein</fullName>
    </submittedName>
</protein>
<gene>
    <name evidence="1" type="ORF">H0A76_09975</name>
</gene>
<evidence type="ECO:0000313" key="2">
    <source>
        <dbReference type="Proteomes" id="UP000568751"/>
    </source>
</evidence>
<dbReference type="Proteomes" id="UP000568751">
    <property type="component" value="Unassembled WGS sequence"/>
</dbReference>
<evidence type="ECO:0000313" key="1">
    <source>
        <dbReference type="EMBL" id="NYT28174.1"/>
    </source>
</evidence>
<reference evidence="1 2" key="1">
    <citation type="submission" date="2020-05" db="EMBL/GenBank/DDBJ databases">
        <title>Horizontal transmission and recombination maintain forever young bacterial symbiont genomes.</title>
        <authorList>
            <person name="Russell S.L."/>
            <person name="Pepper-Tunick E."/>
            <person name="Svedberg J."/>
            <person name="Byrne A."/>
            <person name="Ruelas Castillo J."/>
            <person name="Vollmers C."/>
            <person name="Beinart R.A."/>
            <person name="Corbett-Detig R."/>
        </authorList>
    </citation>
    <scope>NUCLEOTIDE SEQUENCE [LARGE SCALE GENOMIC DNA]</scope>
    <source>
        <strain evidence="1">455</strain>
    </source>
</reference>
<dbReference type="EMBL" id="JACCHT010000002">
    <property type="protein sequence ID" value="NYT28174.1"/>
    <property type="molecule type" value="Genomic_DNA"/>
</dbReference>
<comment type="caution">
    <text evidence="1">The sequence shown here is derived from an EMBL/GenBank/DDBJ whole genome shotgun (WGS) entry which is preliminary data.</text>
</comment>
<name>A0A853F2L9_9GAMM</name>
<accession>A0A853F2L9</accession>
<organism evidence="1 2">
    <name type="scientific">Candidatus Thiodubiliella endoseptemdiera</name>
    <dbReference type="NCBI Taxonomy" id="2738886"/>
    <lineage>
        <taxon>Bacteria</taxon>
        <taxon>Pseudomonadati</taxon>
        <taxon>Pseudomonadota</taxon>
        <taxon>Gammaproteobacteria</taxon>
        <taxon>Candidatus Pseudothioglobaceae</taxon>
        <taxon>Candidatus Thiodubiliella</taxon>
    </lineage>
</organism>
<sequence length="45" mass="5141">MRIMAPFKYYQNIAALLLTPAYEVKTGDSNPLMALMWDILPKPTL</sequence>